<feature type="region of interest" description="Disordered" evidence="3">
    <location>
        <begin position="669"/>
        <end position="694"/>
    </location>
</feature>
<sequence length="694" mass="76736">MTSLPSIVLGLEEPPEELTVARVPPGRTLTDGVLRAGAARVDITPGFLTPTAGWSVSGHRMRAMWGRLHARVLVLDDGHGERVALIAADLHAGSRYLAERLAERTAALGLHIGRLFLTGTHTHSGPGNFYGSPFYDSFAQPKPGLDARGVAYLVEQLERSVREACEHLRPARVGHGVARLWGYSRNRSLRAARNNFAGLEDAAFRHEAEALGFPGGTPSDVPSELALEQVSVDPRVQVLWADEAQPPHRPIGAFGTFGVHAAMLALNHALGSADLFGVATHHAEHLMRRAEPGTEPILGLAAGTIGDSDPTLPGLSVDELKRQRHGRTRNLELAEKVGQELGQRLFEACGAARARAETAVRLSVHFDEPTIRDATLPDGTRLPYEAQVGGPTLGGSELGGGIPILFREGMRNTLGDADPQWPKEPPLLLESILADLFKYQPPALPLRLLKVGSVWLMGLPGEPTSWLGNRLGREMRQLGAREVMVAGVCGDYVGYLTTGREYERQHYEGSSTIWGRNTERWLVEHCRALAGSTAGRVPASEARFPVRWGGHEELSYPKPPMKDALPYWPRRPRFDEPRLFRGRLLLRGSWFAWAPQEARELGRGPWVQLEDAVTGEVLHSRGLPVDDQHQRFLLEFTDDEDHIDWRWSVMLEDWRHWVGRRVRFRPLGPRGVRVQPPPGAQWPERQLVADPPED</sequence>
<feature type="binding site" evidence="1">
    <location>
        <position position="462"/>
    </location>
    <ligand>
        <name>Zn(2+)</name>
        <dbReference type="ChEBI" id="CHEBI:29105"/>
    </ligand>
</feature>
<dbReference type="EMBL" id="QUMU01000011">
    <property type="protein sequence ID" value="REG26661.1"/>
    <property type="molecule type" value="Genomic_DNA"/>
</dbReference>
<keyword evidence="1" id="KW-0862">Zinc</keyword>
<keyword evidence="2" id="KW-0746">Sphingolipid metabolism</keyword>
<dbReference type="InterPro" id="IPR006823">
    <property type="entry name" value="Ceramidase_alk"/>
</dbReference>
<evidence type="ECO:0000256" key="3">
    <source>
        <dbReference type="SAM" id="MobiDB-lite"/>
    </source>
</evidence>
<dbReference type="GO" id="GO:0005576">
    <property type="term" value="C:extracellular region"/>
    <property type="evidence" value="ECO:0007669"/>
    <property type="project" value="TreeGrafter"/>
</dbReference>
<evidence type="ECO:0000256" key="2">
    <source>
        <dbReference type="RuleBase" id="RU366019"/>
    </source>
</evidence>
<evidence type="ECO:0000313" key="7">
    <source>
        <dbReference type="Proteomes" id="UP000035579"/>
    </source>
</evidence>
<dbReference type="PANTHER" id="PTHR12670:SF1">
    <property type="entry name" value="NEUTRAL CERAMIDASE"/>
    <property type="match status" value="1"/>
</dbReference>
<keyword evidence="2" id="KW-0443">Lipid metabolism</keyword>
<evidence type="ECO:0000256" key="1">
    <source>
        <dbReference type="PIRSR" id="PIRSR606823-2"/>
    </source>
</evidence>
<comment type="catalytic activity">
    <reaction evidence="2">
        <text>an N-acylsphing-4-enine + H2O = sphing-4-enine + a fatty acid</text>
        <dbReference type="Rhea" id="RHEA:20856"/>
        <dbReference type="ChEBI" id="CHEBI:15377"/>
        <dbReference type="ChEBI" id="CHEBI:28868"/>
        <dbReference type="ChEBI" id="CHEBI:52639"/>
        <dbReference type="ChEBI" id="CHEBI:57756"/>
        <dbReference type="EC" id="3.5.1.23"/>
    </reaction>
</comment>
<dbReference type="GO" id="GO:0017040">
    <property type="term" value="F:N-acylsphingosine amidohydrolase activity"/>
    <property type="evidence" value="ECO:0007669"/>
    <property type="project" value="UniProtKB-UniRule"/>
</dbReference>
<dbReference type="GO" id="GO:0016020">
    <property type="term" value="C:membrane"/>
    <property type="evidence" value="ECO:0007669"/>
    <property type="project" value="GOC"/>
</dbReference>
<name>A0AAC8QH14_9BACT</name>
<dbReference type="InterPro" id="IPR031329">
    <property type="entry name" value="NEUT/ALK_ceramidase_N"/>
</dbReference>
<feature type="binding site" evidence="1">
    <location>
        <position position="121"/>
    </location>
    <ligand>
        <name>Zn(2+)</name>
        <dbReference type="ChEBI" id="CHEBI:29105"/>
    </ligand>
</feature>
<gene>
    <name evidence="5" type="ORF">AA314_08880</name>
    <name evidence="6" type="ORF">ATI61_111211</name>
</gene>
<feature type="binding site" evidence="1">
    <location>
        <position position="260"/>
    </location>
    <ligand>
        <name>Zn(2+)</name>
        <dbReference type="ChEBI" id="CHEBI:29105"/>
    </ligand>
</feature>
<dbReference type="KEGG" id="age:AA314_08880"/>
<keyword evidence="8" id="KW-1185">Reference proteome</keyword>
<dbReference type="GO" id="GO:0046872">
    <property type="term" value="F:metal ion binding"/>
    <property type="evidence" value="ECO:0007669"/>
    <property type="project" value="UniProtKB-KW"/>
</dbReference>
<evidence type="ECO:0000313" key="5">
    <source>
        <dbReference type="EMBL" id="AKJ07254.1"/>
    </source>
</evidence>
<comment type="similarity">
    <text evidence="2">Belongs to the neutral ceramidase family.</text>
</comment>
<feature type="binding site" evidence="1">
    <location>
        <position position="495"/>
    </location>
    <ligand>
        <name>Zn(2+)</name>
        <dbReference type="ChEBI" id="CHEBI:29105"/>
    </ligand>
</feature>
<protein>
    <recommendedName>
        <fullName evidence="2">Neutral ceramidase</fullName>
        <ecNumber evidence="2">3.5.1.23</ecNumber>
    </recommendedName>
</protein>
<dbReference type="Proteomes" id="UP000256345">
    <property type="component" value="Unassembled WGS sequence"/>
</dbReference>
<evidence type="ECO:0000313" key="8">
    <source>
        <dbReference type="Proteomes" id="UP000256345"/>
    </source>
</evidence>
<dbReference type="EMBL" id="CP011509">
    <property type="protein sequence ID" value="AKJ07254.1"/>
    <property type="molecule type" value="Genomic_DNA"/>
</dbReference>
<accession>A0AAC8QH14</accession>
<dbReference type="GO" id="GO:0042759">
    <property type="term" value="P:long-chain fatty acid biosynthetic process"/>
    <property type="evidence" value="ECO:0007669"/>
    <property type="project" value="TreeGrafter"/>
</dbReference>
<dbReference type="GO" id="GO:0046512">
    <property type="term" value="P:sphingosine biosynthetic process"/>
    <property type="evidence" value="ECO:0007669"/>
    <property type="project" value="TreeGrafter"/>
</dbReference>
<keyword evidence="1" id="KW-0479">Metal-binding</keyword>
<evidence type="ECO:0000259" key="4">
    <source>
        <dbReference type="Pfam" id="PF04734"/>
    </source>
</evidence>
<evidence type="ECO:0000313" key="6">
    <source>
        <dbReference type="EMBL" id="REG26661.1"/>
    </source>
</evidence>
<dbReference type="RefSeq" id="WP_047860330.1">
    <property type="nucleotide sequence ID" value="NZ_CP011509.1"/>
</dbReference>
<proteinExistence type="inferred from homology"/>
<dbReference type="PANTHER" id="PTHR12670">
    <property type="entry name" value="CERAMIDASE"/>
    <property type="match status" value="1"/>
</dbReference>
<dbReference type="EC" id="3.5.1.23" evidence="2"/>
<reference evidence="5 7" key="1">
    <citation type="submission" date="2015-05" db="EMBL/GenBank/DDBJ databases">
        <title>Genome assembly of Archangium gephyra DSM 2261.</title>
        <authorList>
            <person name="Sharma G."/>
            <person name="Subramanian S."/>
        </authorList>
    </citation>
    <scope>NUCLEOTIDE SEQUENCE [LARGE SCALE GENOMIC DNA]</scope>
    <source>
        <strain evidence="5 7">DSM 2261</strain>
    </source>
</reference>
<feature type="domain" description="Neutral/alkaline non-lysosomal ceramidase N-terminal" evidence="4">
    <location>
        <begin position="36"/>
        <end position="519"/>
    </location>
</feature>
<organism evidence="5 7">
    <name type="scientific">Archangium gephyra</name>
    <dbReference type="NCBI Taxonomy" id="48"/>
    <lineage>
        <taxon>Bacteria</taxon>
        <taxon>Pseudomonadati</taxon>
        <taxon>Myxococcota</taxon>
        <taxon>Myxococcia</taxon>
        <taxon>Myxococcales</taxon>
        <taxon>Cystobacterineae</taxon>
        <taxon>Archangiaceae</taxon>
        <taxon>Archangium</taxon>
    </lineage>
</organism>
<dbReference type="Pfam" id="PF04734">
    <property type="entry name" value="Ceramidase_alk"/>
    <property type="match status" value="1"/>
</dbReference>
<keyword evidence="2" id="KW-0378">Hydrolase</keyword>
<reference evidence="6 8" key="2">
    <citation type="submission" date="2018-08" db="EMBL/GenBank/DDBJ databases">
        <title>Genomic Encyclopedia of Archaeal and Bacterial Type Strains, Phase II (KMG-II): from individual species to whole genera.</title>
        <authorList>
            <person name="Goeker M."/>
        </authorList>
    </citation>
    <scope>NUCLEOTIDE SEQUENCE [LARGE SCALE GENOMIC DNA]</scope>
    <source>
        <strain evidence="6 8">DSM 2261</strain>
    </source>
</reference>
<dbReference type="AlphaFoldDB" id="A0AAC8QH14"/>
<dbReference type="GO" id="GO:0046514">
    <property type="term" value="P:ceramide catabolic process"/>
    <property type="evidence" value="ECO:0007669"/>
    <property type="project" value="InterPro"/>
</dbReference>
<dbReference type="Proteomes" id="UP000035579">
    <property type="component" value="Chromosome"/>
</dbReference>
<comment type="cofactor">
    <cofactor evidence="1">
        <name>Zn(2+)</name>
        <dbReference type="ChEBI" id="CHEBI:29105"/>
    </cofactor>
    <text evidence="1">Binds 1 zinc ion per subunit.</text>
</comment>